<name>A0A9J7LEU8_BRAFL</name>
<keyword evidence="3" id="KW-1185">Reference proteome</keyword>
<sequence>MADLWARIQAQKASLLRDLKPRHLLNELLQHGVLDDDEYERVKRAGVTRKDRTEALLLILRGKEVEELAAFMQQLERLYPHLAEQIRTAEKEEMEKVIPTPRNCRLASSTRDSLTVAWDQIDAVPGGSVEVSIFAHGNDQEPVLRGQVGWDQTDVSIGGLRAGTKYDARVRVVSGQLRGPEVIVEAETKTLWSSVPPNYALVAMVVAVLVMVWVASPGERCLYPKYILDITTKNRPHLFGREEDITNLTMILEKDSVCLVSGLRESFLFLT</sequence>
<dbReference type="GO" id="GO:0002020">
    <property type="term" value="F:protease binding"/>
    <property type="evidence" value="ECO:0007669"/>
    <property type="project" value="InterPro"/>
</dbReference>
<accession>A0A9J7LEU8</accession>
<dbReference type="CDD" id="cd00063">
    <property type="entry name" value="FN3"/>
    <property type="match status" value="1"/>
</dbReference>
<dbReference type="GO" id="GO:0042981">
    <property type="term" value="P:regulation of apoptotic process"/>
    <property type="evidence" value="ECO:0007669"/>
    <property type="project" value="InterPro"/>
</dbReference>
<dbReference type="PROSITE" id="PS50853">
    <property type="entry name" value="FN3"/>
    <property type="match status" value="1"/>
</dbReference>
<dbReference type="InterPro" id="IPR036116">
    <property type="entry name" value="FN3_sf"/>
</dbReference>
<dbReference type="InterPro" id="IPR013783">
    <property type="entry name" value="Ig-like_fold"/>
</dbReference>
<dbReference type="InterPro" id="IPR011029">
    <property type="entry name" value="DEATH-like_dom_sf"/>
</dbReference>
<dbReference type="PANTHER" id="PTHR15034:SF5">
    <property type="entry name" value="DEATH DOMAIN-CONTAINING PROTEIN CRADD"/>
    <property type="match status" value="1"/>
</dbReference>
<dbReference type="SMART" id="SM00060">
    <property type="entry name" value="FN3"/>
    <property type="match status" value="1"/>
</dbReference>
<feature type="domain" description="Fibronectin type-III" evidence="2">
    <location>
        <begin position="100"/>
        <end position="193"/>
    </location>
</feature>
<dbReference type="InterPro" id="IPR003961">
    <property type="entry name" value="FN3_dom"/>
</dbReference>
<dbReference type="Pfam" id="PF00619">
    <property type="entry name" value="CARD"/>
    <property type="match status" value="1"/>
</dbReference>
<evidence type="ECO:0000313" key="3">
    <source>
        <dbReference type="Proteomes" id="UP000001554"/>
    </source>
</evidence>
<dbReference type="Proteomes" id="UP000001554">
    <property type="component" value="Chromosome 7"/>
</dbReference>
<dbReference type="RefSeq" id="XP_035681551.1">
    <property type="nucleotide sequence ID" value="XM_035825658.1"/>
</dbReference>
<dbReference type="GeneID" id="118419301"/>
<evidence type="ECO:0000259" key="2">
    <source>
        <dbReference type="PROSITE" id="PS50853"/>
    </source>
</evidence>
<evidence type="ECO:0000259" key="1">
    <source>
        <dbReference type="PROSITE" id="PS50209"/>
    </source>
</evidence>
<dbReference type="SUPFAM" id="SSF49265">
    <property type="entry name" value="Fibronectin type III"/>
    <property type="match status" value="1"/>
</dbReference>
<reference evidence="3" key="1">
    <citation type="journal article" date="2020" name="Nat. Ecol. Evol.">
        <title>Deeply conserved synteny resolves early events in vertebrate evolution.</title>
        <authorList>
            <person name="Simakov O."/>
            <person name="Marletaz F."/>
            <person name="Yue J.X."/>
            <person name="O'Connell B."/>
            <person name="Jenkins J."/>
            <person name="Brandt A."/>
            <person name="Calef R."/>
            <person name="Tung C.H."/>
            <person name="Huang T.K."/>
            <person name="Schmutz J."/>
            <person name="Satoh N."/>
            <person name="Yu J.K."/>
            <person name="Putnam N.H."/>
            <person name="Green R.E."/>
            <person name="Rokhsar D.S."/>
        </authorList>
    </citation>
    <scope>NUCLEOTIDE SEQUENCE [LARGE SCALE GENOMIC DNA]</scope>
    <source>
        <strain evidence="3">S238N-H82</strain>
    </source>
</reference>
<evidence type="ECO:0000313" key="4">
    <source>
        <dbReference type="RefSeq" id="XP_035681551.1"/>
    </source>
</evidence>
<organism evidence="3 4">
    <name type="scientific">Branchiostoma floridae</name>
    <name type="common">Florida lancelet</name>
    <name type="synonym">Amphioxus</name>
    <dbReference type="NCBI Taxonomy" id="7739"/>
    <lineage>
        <taxon>Eukaryota</taxon>
        <taxon>Metazoa</taxon>
        <taxon>Chordata</taxon>
        <taxon>Cephalochordata</taxon>
        <taxon>Leptocardii</taxon>
        <taxon>Amphioxiformes</taxon>
        <taxon>Branchiostomatidae</taxon>
        <taxon>Branchiostoma</taxon>
    </lineage>
</organism>
<dbReference type="InterPro" id="IPR001315">
    <property type="entry name" value="CARD"/>
</dbReference>
<gene>
    <name evidence="4" type="primary">LOC118419301</name>
</gene>
<dbReference type="PROSITE" id="PS50209">
    <property type="entry name" value="CARD"/>
    <property type="match status" value="1"/>
</dbReference>
<dbReference type="Gene3D" id="2.60.40.10">
    <property type="entry name" value="Immunoglobulins"/>
    <property type="match status" value="1"/>
</dbReference>
<feature type="domain" description="CARD" evidence="1">
    <location>
        <begin position="8"/>
        <end position="90"/>
    </location>
</feature>
<protein>
    <submittedName>
        <fullName evidence="4">Uncharacterized protein LOC118419301</fullName>
    </submittedName>
</protein>
<dbReference type="Gene3D" id="1.10.533.10">
    <property type="entry name" value="Death Domain, Fas"/>
    <property type="match status" value="1"/>
</dbReference>
<proteinExistence type="predicted"/>
<dbReference type="AlphaFoldDB" id="A0A9J7LEU8"/>
<dbReference type="CDD" id="cd01671">
    <property type="entry name" value="CARD"/>
    <property type="match status" value="1"/>
</dbReference>
<dbReference type="KEGG" id="bfo:118419301"/>
<dbReference type="InterPro" id="IPR037939">
    <property type="entry name" value="CRADD"/>
</dbReference>
<dbReference type="GO" id="GO:0070513">
    <property type="term" value="F:death domain binding"/>
    <property type="evidence" value="ECO:0007669"/>
    <property type="project" value="InterPro"/>
</dbReference>
<reference evidence="4" key="2">
    <citation type="submission" date="2025-08" db="UniProtKB">
        <authorList>
            <consortium name="RefSeq"/>
        </authorList>
    </citation>
    <scope>IDENTIFICATION</scope>
    <source>
        <strain evidence="4">S238N-H82</strain>
        <tissue evidence="4">Testes</tissue>
    </source>
</reference>
<dbReference type="OrthoDB" id="8945484at2759"/>
<dbReference type="SUPFAM" id="SSF47986">
    <property type="entry name" value="DEATH domain"/>
    <property type="match status" value="1"/>
</dbReference>
<dbReference type="PANTHER" id="PTHR15034">
    <property type="entry name" value="DEATH DOMAIN-CONTAINING PROTEIN CRADD"/>
    <property type="match status" value="1"/>
</dbReference>
<dbReference type="Pfam" id="PF00041">
    <property type="entry name" value="fn3"/>
    <property type="match status" value="1"/>
</dbReference>